<dbReference type="NCBIfam" id="TIGR01011">
    <property type="entry name" value="rpsB_bact"/>
    <property type="match status" value="1"/>
</dbReference>
<evidence type="ECO:0000256" key="7">
    <source>
        <dbReference type="SAM" id="MobiDB-lite"/>
    </source>
</evidence>
<evidence type="ECO:0000256" key="1">
    <source>
        <dbReference type="ARBA" id="ARBA00006242"/>
    </source>
</evidence>
<dbReference type="Proteomes" id="UP000033531">
    <property type="component" value="Unassembled WGS sequence"/>
</dbReference>
<gene>
    <name evidence="5 8" type="primary">rpsB</name>
    <name evidence="8" type="ORF">JF74_11110</name>
</gene>
<sequence>MSVVSMKQLLEAGVHFGHQTRRWDPKMAPYIFTQRNGIYIIDLQKTIKMLDDAYAFVRAVAQNGGVILFVGTKKQAQDSIAEEATRAGQYYVNQRWLGGTLTNWKTIQSRVQRLKDLKKMSEDGTFDVLPKKEASLLTKEKDKLERFLGGIEDMPRIPDVLFVVDPKKEKIAVHEANILGIPVVAMVDTNTDPDPVDVVIPANDDAIRAIRLITGAMADAVIEGKQGQDDDNAEAEMAKGAEEKHADTENDAEKAVEAEETSDSDED</sequence>
<evidence type="ECO:0000256" key="2">
    <source>
        <dbReference type="ARBA" id="ARBA00022980"/>
    </source>
</evidence>
<evidence type="ECO:0000313" key="9">
    <source>
        <dbReference type="Proteomes" id="UP000033531"/>
    </source>
</evidence>
<dbReference type="PATRIC" id="fig|1218507.3.peg.1287"/>
<dbReference type="HAMAP" id="MF_00291_B">
    <property type="entry name" value="Ribosomal_uS2_B"/>
    <property type="match status" value="1"/>
</dbReference>
<dbReference type="SUPFAM" id="SSF52313">
    <property type="entry name" value="Ribosomal protein S2"/>
    <property type="match status" value="1"/>
</dbReference>
<protein>
    <recommendedName>
        <fullName evidence="4 5">Small ribosomal subunit protein uS2</fullName>
    </recommendedName>
</protein>
<dbReference type="InterPro" id="IPR018130">
    <property type="entry name" value="Ribosomal_uS2_CS"/>
</dbReference>
<dbReference type="GO" id="GO:0022627">
    <property type="term" value="C:cytosolic small ribosomal subunit"/>
    <property type="evidence" value="ECO:0007669"/>
    <property type="project" value="TreeGrafter"/>
</dbReference>
<dbReference type="CDD" id="cd01425">
    <property type="entry name" value="RPS2"/>
    <property type="match status" value="1"/>
</dbReference>
<comment type="caution">
    <text evidence="8">The sequence shown here is derived from an EMBL/GenBank/DDBJ whole genome shotgun (WGS) entry which is preliminary data.</text>
</comment>
<dbReference type="AlphaFoldDB" id="A0A0F4LEK5"/>
<name>A0A0F4LEK5_9LACO</name>
<comment type="similarity">
    <text evidence="1 5 6">Belongs to the universal ribosomal protein uS2 family.</text>
</comment>
<dbReference type="Gene3D" id="1.10.287.610">
    <property type="entry name" value="Helix hairpin bin"/>
    <property type="match status" value="1"/>
</dbReference>
<dbReference type="RefSeq" id="WP_046325020.1">
    <property type="nucleotide sequence ID" value="NZ_JAAEEB010000008.1"/>
</dbReference>
<dbReference type="InterPro" id="IPR005706">
    <property type="entry name" value="Ribosomal_uS2_bac/mit/plastid"/>
</dbReference>
<dbReference type="PROSITE" id="PS00963">
    <property type="entry name" value="RIBOSOMAL_S2_2"/>
    <property type="match status" value="1"/>
</dbReference>
<dbReference type="Gene3D" id="3.40.50.10490">
    <property type="entry name" value="Glucose-6-phosphate isomerase like protein, domain 1"/>
    <property type="match status" value="1"/>
</dbReference>
<evidence type="ECO:0000313" key="8">
    <source>
        <dbReference type="EMBL" id="KJY56758.1"/>
    </source>
</evidence>
<dbReference type="PROSITE" id="PS00962">
    <property type="entry name" value="RIBOSOMAL_S2_1"/>
    <property type="match status" value="1"/>
</dbReference>
<accession>A0A0F4LEK5</accession>
<evidence type="ECO:0000256" key="5">
    <source>
        <dbReference type="HAMAP-Rule" id="MF_00291"/>
    </source>
</evidence>
<reference evidence="8 9" key="1">
    <citation type="submission" date="2015-01" db="EMBL/GenBank/DDBJ databases">
        <title>Comparative genomics of the lactic acid bacteria isolated from the honey bee gut.</title>
        <authorList>
            <person name="Ellegaard K.M."/>
            <person name="Tamarit D."/>
            <person name="Javelind E."/>
            <person name="Olofsson T."/>
            <person name="Andersson S.G."/>
            <person name="Vasquez A."/>
        </authorList>
    </citation>
    <scope>NUCLEOTIDE SEQUENCE [LARGE SCALE GENOMIC DNA]</scope>
    <source>
        <strain evidence="8 9">Hma8</strain>
    </source>
</reference>
<organism evidence="8 9">
    <name type="scientific">Lactobacillus melliventris</name>
    <dbReference type="NCBI Taxonomy" id="1218507"/>
    <lineage>
        <taxon>Bacteria</taxon>
        <taxon>Bacillati</taxon>
        <taxon>Bacillota</taxon>
        <taxon>Bacilli</taxon>
        <taxon>Lactobacillales</taxon>
        <taxon>Lactobacillaceae</taxon>
        <taxon>Lactobacillus</taxon>
    </lineage>
</organism>
<dbReference type="PRINTS" id="PR00395">
    <property type="entry name" value="RIBOSOMALS2"/>
</dbReference>
<evidence type="ECO:0000256" key="3">
    <source>
        <dbReference type="ARBA" id="ARBA00023274"/>
    </source>
</evidence>
<dbReference type="Pfam" id="PF00318">
    <property type="entry name" value="Ribosomal_S2"/>
    <property type="match status" value="1"/>
</dbReference>
<dbReference type="InterPro" id="IPR001865">
    <property type="entry name" value="Ribosomal_uS2"/>
</dbReference>
<dbReference type="HOGENOM" id="CLU_040318_1_2_9"/>
<dbReference type="FunFam" id="1.10.287.610:FF:000001">
    <property type="entry name" value="30S ribosomal protein S2"/>
    <property type="match status" value="1"/>
</dbReference>
<dbReference type="OrthoDB" id="9808036at2"/>
<dbReference type="GO" id="GO:0003735">
    <property type="term" value="F:structural constituent of ribosome"/>
    <property type="evidence" value="ECO:0007669"/>
    <property type="project" value="InterPro"/>
</dbReference>
<feature type="region of interest" description="Disordered" evidence="7">
    <location>
        <begin position="224"/>
        <end position="267"/>
    </location>
</feature>
<keyword evidence="3 5" id="KW-0687">Ribonucleoprotein</keyword>
<dbReference type="EMBL" id="JXLI01000010">
    <property type="protein sequence ID" value="KJY56758.1"/>
    <property type="molecule type" value="Genomic_DNA"/>
</dbReference>
<feature type="compositionally biased region" description="Basic and acidic residues" evidence="7">
    <location>
        <begin position="236"/>
        <end position="257"/>
    </location>
</feature>
<keyword evidence="2 5" id="KW-0689">Ribosomal protein</keyword>
<dbReference type="GO" id="GO:0006412">
    <property type="term" value="P:translation"/>
    <property type="evidence" value="ECO:0007669"/>
    <property type="project" value="UniProtKB-UniRule"/>
</dbReference>
<dbReference type="STRING" id="1218507.JF74_11110"/>
<feature type="compositionally biased region" description="Acidic residues" evidence="7">
    <location>
        <begin position="258"/>
        <end position="267"/>
    </location>
</feature>
<dbReference type="PANTHER" id="PTHR12534:SF0">
    <property type="entry name" value="SMALL RIBOSOMAL SUBUNIT PROTEIN US2M"/>
    <property type="match status" value="1"/>
</dbReference>
<evidence type="ECO:0000256" key="6">
    <source>
        <dbReference type="RuleBase" id="RU003631"/>
    </source>
</evidence>
<evidence type="ECO:0000256" key="4">
    <source>
        <dbReference type="ARBA" id="ARBA00035256"/>
    </source>
</evidence>
<dbReference type="InterPro" id="IPR023591">
    <property type="entry name" value="Ribosomal_uS2_flav_dom_sf"/>
</dbReference>
<proteinExistence type="inferred from homology"/>
<dbReference type="PANTHER" id="PTHR12534">
    <property type="entry name" value="30S RIBOSOMAL PROTEIN S2 PROKARYOTIC AND ORGANELLAR"/>
    <property type="match status" value="1"/>
</dbReference>